<accession>A0A4Q5M5E3</accession>
<dbReference type="Proteomes" id="UP000293162">
    <property type="component" value="Unassembled WGS sequence"/>
</dbReference>
<sequence>MKFLAWIGTGLGAVGGYLYWKEIGCITGTCPLKSQWQTMIPIGAYFGFVIGDVVKGFVMPGKKSEDTAEPDK</sequence>
<evidence type="ECO:0000313" key="2">
    <source>
        <dbReference type="Proteomes" id="UP000293162"/>
    </source>
</evidence>
<gene>
    <name evidence="1" type="ORF">EWM59_01940</name>
</gene>
<reference evidence="1 2" key="1">
    <citation type="submission" date="2019-02" db="EMBL/GenBank/DDBJ databases">
        <title>Bacterial novel species Emticicia sp. 17J42-9 isolated from soil.</title>
        <authorList>
            <person name="Jung H.-Y."/>
        </authorList>
    </citation>
    <scope>NUCLEOTIDE SEQUENCE [LARGE SCALE GENOMIC DNA]</scope>
    <source>
        <strain evidence="1 2">17J42-9</strain>
    </source>
</reference>
<protein>
    <submittedName>
        <fullName evidence="1">Uncharacterized protein</fullName>
    </submittedName>
</protein>
<proteinExistence type="predicted"/>
<evidence type="ECO:0000313" key="1">
    <source>
        <dbReference type="EMBL" id="RYU97475.1"/>
    </source>
</evidence>
<dbReference type="EMBL" id="SEWF01000002">
    <property type="protein sequence ID" value="RYU97475.1"/>
    <property type="molecule type" value="Genomic_DNA"/>
</dbReference>
<comment type="caution">
    <text evidence="1">The sequence shown here is derived from an EMBL/GenBank/DDBJ whole genome shotgun (WGS) entry which is preliminary data.</text>
</comment>
<dbReference type="RefSeq" id="WP_130019257.1">
    <property type="nucleotide sequence ID" value="NZ_SEWF01000002.1"/>
</dbReference>
<keyword evidence="2" id="KW-1185">Reference proteome</keyword>
<organism evidence="1 2">
    <name type="scientific">Emticicia agri</name>
    <dbReference type="NCBI Taxonomy" id="2492393"/>
    <lineage>
        <taxon>Bacteria</taxon>
        <taxon>Pseudomonadati</taxon>
        <taxon>Bacteroidota</taxon>
        <taxon>Cytophagia</taxon>
        <taxon>Cytophagales</taxon>
        <taxon>Leadbetterellaceae</taxon>
        <taxon>Emticicia</taxon>
    </lineage>
</organism>
<dbReference type="AlphaFoldDB" id="A0A4Q5M5E3"/>
<name>A0A4Q5M5E3_9BACT</name>
<dbReference type="OrthoDB" id="2062758at2"/>